<dbReference type="AlphaFoldDB" id="A0A1G2D733"/>
<name>A0A1G2D733_9BACT</name>
<dbReference type="STRING" id="1798661.A3D65_04920"/>
<accession>A0A1G2D733</accession>
<protein>
    <recommendedName>
        <fullName evidence="3">Antitoxin</fullName>
    </recommendedName>
</protein>
<sequence length="90" mass="10407">MKYFELDKTETEIVATIEKGNFRRIKNFANEKSAFHSYAENALKKTRSINVRLSEGDLLKLKAMAMEEGIPYQTFFTSIVHKYLRQKAAG</sequence>
<evidence type="ECO:0000313" key="2">
    <source>
        <dbReference type="Proteomes" id="UP000177996"/>
    </source>
</evidence>
<gene>
    <name evidence="1" type="ORF">A3D65_04920</name>
</gene>
<evidence type="ECO:0008006" key="3">
    <source>
        <dbReference type="Google" id="ProtNLM"/>
    </source>
</evidence>
<reference evidence="1 2" key="1">
    <citation type="journal article" date="2016" name="Nat. Commun.">
        <title>Thousands of microbial genomes shed light on interconnected biogeochemical processes in an aquifer system.</title>
        <authorList>
            <person name="Anantharaman K."/>
            <person name="Brown C.T."/>
            <person name="Hug L.A."/>
            <person name="Sharon I."/>
            <person name="Castelle C.J."/>
            <person name="Probst A.J."/>
            <person name="Thomas B.C."/>
            <person name="Singh A."/>
            <person name="Wilkins M.J."/>
            <person name="Karaoz U."/>
            <person name="Brodie E.L."/>
            <person name="Williams K.H."/>
            <person name="Hubbard S.S."/>
            <person name="Banfield J.F."/>
        </authorList>
    </citation>
    <scope>NUCLEOTIDE SEQUENCE [LARGE SCALE GENOMIC DNA]</scope>
</reference>
<proteinExistence type="predicted"/>
<dbReference type="Proteomes" id="UP000177996">
    <property type="component" value="Unassembled WGS sequence"/>
</dbReference>
<dbReference type="EMBL" id="MHLL01000032">
    <property type="protein sequence ID" value="OGZ08568.1"/>
    <property type="molecule type" value="Genomic_DNA"/>
</dbReference>
<organism evidence="1 2">
    <name type="scientific">Candidatus Lloydbacteria bacterium RIFCSPHIGHO2_02_FULL_50_13</name>
    <dbReference type="NCBI Taxonomy" id="1798661"/>
    <lineage>
        <taxon>Bacteria</taxon>
        <taxon>Candidatus Lloydiibacteriota</taxon>
    </lineage>
</organism>
<comment type="caution">
    <text evidence="1">The sequence shown here is derived from an EMBL/GenBank/DDBJ whole genome shotgun (WGS) entry which is preliminary data.</text>
</comment>
<evidence type="ECO:0000313" key="1">
    <source>
        <dbReference type="EMBL" id="OGZ08568.1"/>
    </source>
</evidence>